<gene>
    <name evidence="5" type="ORF">HKBW3S42_01837</name>
</gene>
<dbReference type="InterPro" id="IPR000795">
    <property type="entry name" value="T_Tr_GTP-bd_dom"/>
</dbReference>
<organism evidence="5 6">
    <name type="scientific">Candidatus Hakubella thermalkaliphila</name>
    <dbReference type="NCBI Taxonomy" id="2754717"/>
    <lineage>
        <taxon>Bacteria</taxon>
        <taxon>Bacillati</taxon>
        <taxon>Actinomycetota</taxon>
        <taxon>Actinomycetota incertae sedis</taxon>
        <taxon>Candidatus Hakubellales</taxon>
        <taxon>Candidatus Hakubellaceae</taxon>
        <taxon>Candidatus Hakubella</taxon>
    </lineage>
</organism>
<dbReference type="GO" id="GO:0035368">
    <property type="term" value="F:selenocysteine insertion sequence binding"/>
    <property type="evidence" value="ECO:0007669"/>
    <property type="project" value="TreeGrafter"/>
</dbReference>
<dbReference type="GO" id="GO:0005525">
    <property type="term" value="F:GTP binding"/>
    <property type="evidence" value="ECO:0007669"/>
    <property type="project" value="UniProtKB-KW"/>
</dbReference>
<dbReference type="PANTHER" id="PTHR42854">
    <property type="entry name" value="EUKARYOTIC TRANSLATION INITIATION FACTOR 2 SUBUNIT 3 FAMILY MEMBER"/>
    <property type="match status" value="1"/>
</dbReference>
<evidence type="ECO:0000259" key="4">
    <source>
        <dbReference type="Pfam" id="PF00009"/>
    </source>
</evidence>
<keyword evidence="5" id="KW-0251">Elongation factor</keyword>
<evidence type="ECO:0000256" key="3">
    <source>
        <dbReference type="ARBA" id="ARBA00023134"/>
    </source>
</evidence>
<dbReference type="PANTHER" id="PTHR42854:SF3">
    <property type="entry name" value="EUKARYOTIC TRANSLATION INITIATION FACTOR 2 SUBUNIT 3-RELATED"/>
    <property type="match status" value="1"/>
</dbReference>
<dbReference type="Pfam" id="PF00009">
    <property type="entry name" value="GTP_EFTU"/>
    <property type="match status" value="1"/>
</dbReference>
<dbReference type="Gene3D" id="3.40.50.300">
    <property type="entry name" value="P-loop containing nucleotide triphosphate hydrolases"/>
    <property type="match status" value="1"/>
</dbReference>
<dbReference type="Proteomes" id="UP000568877">
    <property type="component" value="Unassembled WGS sequence"/>
</dbReference>
<sequence length="140" mass="15661">WWWQPMMGSCPQTREHLAILELLGIKRLVVALTKIDLVDKEWQGLIEEQIRDFLRDTAFADAPLVSVSSRTGENVDVLIGLLDELSAVRSDKEIDPPLRMPIDRVFSLSGIGTVVTGTLWSGTIEVDQTVEVLPGRLRPL</sequence>
<evidence type="ECO:0000313" key="6">
    <source>
        <dbReference type="Proteomes" id="UP000568877"/>
    </source>
</evidence>
<evidence type="ECO:0000313" key="5">
    <source>
        <dbReference type="EMBL" id="GFP33501.1"/>
    </source>
</evidence>
<keyword evidence="3" id="KW-0342">GTP-binding</keyword>
<dbReference type="InterPro" id="IPR027417">
    <property type="entry name" value="P-loop_NTPase"/>
</dbReference>
<dbReference type="AlphaFoldDB" id="A0A6V8PRU0"/>
<feature type="non-terminal residue" evidence="5">
    <location>
        <position position="1"/>
    </location>
</feature>
<dbReference type="GO" id="GO:0005829">
    <property type="term" value="C:cytosol"/>
    <property type="evidence" value="ECO:0007669"/>
    <property type="project" value="TreeGrafter"/>
</dbReference>
<reference evidence="5 6" key="1">
    <citation type="journal article" date="2020" name="Front. Microbiol.">
        <title>Single-cell genomics of novel Actinobacteria with the Wood-Ljungdahl pathway discovered in a serpentinizing system.</title>
        <authorList>
            <person name="Merino N."/>
            <person name="Kawai M."/>
            <person name="Boyd E.S."/>
            <person name="Colman D.R."/>
            <person name="McGlynn S.E."/>
            <person name="Nealson K.H."/>
            <person name="Kurokawa K."/>
            <person name="Hongoh Y."/>
        </authorList>
    </citation>
    <scope>NUCLEOTIDE SEQUENCE [LARGE SCALE GENOMIC DNA]</scope>
    <source>
        <strain evidence="5 6">S42</strain>
    </source>
</reference>
<dbReference type="GO" id="GO:0003746">
    <property type="term" value="F:translation elongation factor activity"/>
    <property type="evidence" value="ECO:0007669"/>
    <property type="project" value="UniProtKB-KW"/>
</dbReference>
<dbReference type="GO" id="GO:0001514">
    <property type="term" value="P:selenocysteine incorporation"/>
    <property type="evidence" value="ECO:0007669"/>
    <property type="project" value="TreeGrafter"/>
</dbReference>
<dbReference type="GO" id="GO:0016259">
    <property type="term" value="P:selenocysteine metabolic process"/>
    <property type="evidence" value="ECO:0007669"/>
    <property type="project" value="TreeGrafter"/>
</dbReference>
<dbReference type="GO" id="GO:0003924">
    <property type="term" value="F:GTPase activity"/>
    <property type="evidence" value="ECO:0007669"/>
    <property type="project" value="InterPro"/>
</dbReference>
<dbReference type="EMBL" id="BLSA01000517">
    <property type="protein sequence ID" value="GFP33501.1"/>
    <property type="molecule type" value="Genomic_DNA"/>
</dbReference>
<name>A0A6V8PRU0_9ACTN</name>
<dbReference type="Gene3D" id="2.40.30.10">
    <property type="entry name" value="Translation factors"/>
    <property type="match status" value="1"/>
</dbReference>
<protein>
    <submittedName>
        <fullName evidence="5">Selenocysteine-specific elongation factor</fullName>
    </submittedName>
</protein>
<comment type="caution">
    <text evidence="5">The sequence shown here is derived from an EMBL/GenBank/DDBJ whole genome shotgun (WGS) entry which is preliminary data.</text>
</comment>
<dbReference type="GO" id="GO:0000049">
    <property type="term" value="F:tRNA binding"/>
    <property type="evidence" value="ECO:0007669"/>
    <property type="project" value="TreeGrafter"/>
</dbReference>
<keyword evidence="2" id="KW-0648">Protein biosynthesis</keyword>
<accession>A0A6V8PRU0</accession>
<dbReference type="SUPFAM" id="SSF52540">
    <property type="entry name" value="P-loop containing nucleoside triphosphate hydrolases"/>
    <property type="match status" value="1"/>
</dbReference>
<proteinExistence type="predicted"/>
<keyword evidence="1" id="KW-0547">Nucleotide-binding</keyword>
<evidence type="ECO:0000256" key="2">
    <source>
        <dbReference type="ARBA" id="ARBA00022917"/>
    </source>
</evidence>
<feature type="domain" description="Tr-type G" evidence="4">
    <location>
        <begin position="7"/>
        <end position="84"/>
    </location>
</feature>
<evidence type="ECO:0000256" key="1">
    <source>
        <dbReference type="ARBA" id="ARBA00022741"/>
    </source>
</evidence>
<dbReference type="InterPro" id="IPR050543">
    <property type="entry name" value="eIF2G"/>
</dbReference>